<evidence type="ECO:0000313" key="9">
    <source>
        <dbReference type="EMBL" id="PSR57461.1"/>
    </source>
</evidence>
<keyword evidence="2 6" id="KW-0812">Transmembrane</keyword>
<evidence type="ECO:0000256" key="1">
    <source>
        <dbReference type="ARBA" id="ARBA00004141"/>
    </source>
</evidence>
<protein>
    <submittedName>
        <fullName evidence="9">Disulfide bond formation protein DsbD</fullName>
    </submittedName>
</protein>
<comment type="subcellular location">
    <subcellularLocation>
        <location evidence="1">Membrane</location>
        <topology evidence="1">Multi-pass membrane protein</topology>
    </subcellularLocation>
</comment>
<name>A0A2T2YPM9_9BACT</name>
<feature type="domain" description="Thiol:disulfide interchange protein DsbD N-terminal" evidence="8">
    <location>
        <begin position="40"/>
        <end position="153"/>
    </location>
</feature>
<dbReference type="Pfam" id="PF02683">
    <property type="entry name" value="DsbD_TM"/>
    <property type="match status" value="1"/>
</dbReference>
<evidence type="ECO:0000259" key="8">
    <source>
        <dbReference type="Pfam" id="PF11412"/>
    </source>
</evidence>
<feature type="transmembrane region" description="Helical" evidence="6">
    <location>
        <begin position="484"/>
        <end position="502"/>
    </location>
</feature>
<dbReference type="InterPro" id="IPR003834">
    <property type="entry name" value="Cyt_c_assmbl_TM_dom"/>
</dbReference>
<feature type="transmembrane region" description="Helical" evidence="6">
    <location>
        <begin position="301"/>
        <end position="320"/>
    </location>
</feature>
<keyword evidence="4 6" id="KW-1133">Transmembrane helix</keyword>
<dbReference type="Gene3D" id="2.60.40.1250">
    <property type="entry name" value="Thiol:disulfide interchange protein DsbD, N-terminal domain"/>
    <property type="match status" value="1"/>
</dbReference>
<dbReference type="SUPFAM" id="SSF52833">
    <property type="entry name" value="Thioredoxin-like"/>
    <property type="match status" value="1"/>
</dbReference>
<dbReference type="GO" id="GO:0017004">
    <property type="term" value="P:cytochrome complex assembly"/>
    <property type="evidence" value="ECO:0007669"/>
    <property type="project" value="UniProtKB-KW"/>
</dbReference>
<dbReference type="GO" id="GO:0015035">
    <property type="term" value="F:protein-disulfide reductase activity"/>
    <property type="evidence" value="ECO:0007669"/>
    <property type="project" value="TreeGrafter"/>
</dbReference>
<evidence type="ECO:0000313" key="10">
    <source>
        <dbReference type="Proteomes" id="UP000240357"/>
    </source>
</evidence>
<sequence length="736" mass="81193">MILLKRSIFLFTLLLVVTNSLFAQVLKPAKWSYSFSKKEAKTGDEIEVVFDIKIDPDWYLYSSDFDPNVGPTVTTFTFTPHPSYQLVGKIKPVNPKKKFDKIFGGDVTYFTKTAQFRQRIKVLQKDLRLAGSVEYQVCTEVDGRCIPFDDSFTLEPIPVAGEDLGAVNVTPAQKPVIGQATTPISKPTVPTEEPETLLADNPDFQNVITRVDSAQADSARKANKLAKATDSAVSNSMAAYLPSEPVRTPETGLSDLWKFILLAFGSGLIALLTPCVFPMVPMTVTFFTGNSNGRGESILKALAYGISIIVIYSFIGVVFSKLAGPDAANFISTHWLPNSIFFLIFLLFGLSFLGLFEITLPSGLVNKADSQSDKGGWYGIFFMAFTLVLVSFSCTGPIVGSILVASAGGETLKPIAGMFAYSLAFALPFTLFAAFPSWLRNLPKSGGWLNSVKVCLGFIELALALKFLSVADQAYHWGILDREIYLAIWVVLFTLLGFYLLGKLKFAHDSDLPFVSVPRLFLAVVAFSFVVYLIPGMFGAPLKALAGYLPPQSTHDFDLSRLFTSGIANTNTSASTLCEKPKYADFLHLPHGLQGYFDLEQAKRCAAQQNKPIFIDFTGHGCVNCREMEANVWSDPEVLRRLKNDYVVVALYVDDKTELPQSEWYTSTYDQKQKTTIGKKYADFQITAFQNNAQPFYVLLGREGKPLIKPTAYNLNVADFVNFLDAGLAAYKSSVK</sequence>
<evidence type="ECO:0000256" key="4">
    <source>
        <dbReference type="ARBA" id="ARBA00022989"/>
    </source>
</evidence>
<evidence type="ECO:0000259" key="7">
    <source>
        <dbReference type="Pfam" id="PF02683"/>
    </source>
</evidence>
<proteinExistence type="predicted"/>
<feature type="transmembrane region" description="Helical" evidence="6">
    <location>
        <begin position="340"/>
        <end position="365"/>
    </location>
</feature>
<feature type="transmembrane region" description="Helical" evidence="6">
    <location>
        <begin position="256"/>
        <end position="280"/>
    </location>
</feature>
<dbReference type="PANTHER" id="PTHR32234:SF0">
    <property type="entry name" value="THIOL:DISULFIDE INTERCHANGE PROTEIN DSBD"/>
    <property type="match status" value="1"/>
</dbReference>
<dbReference type="Proteomes" id="UP000240357">
    <property type="component" value="Unassembled WGS sequence"/>
</dbReference>
<feature type="transmembrane region" description="Helical" evidence="6">
    <location>
        <begin position="415"/>
        <end position="435"/>
    </location>
</feature>
<dbReference type="PANTHER" id="PTHR32234">
    <property type="entry name" value="THIOL:DISULFIDE INTERCHANGE PROTEIN DSBD"/>
    <property type="match status" value="1"/>
</dbReference>
<dbReference type="InterPro" id="IPR036929">
    <property type="entry name" value="DsbDN_sf"/>
</dbReference>
<gene>
    <name evidence="9" type="ORF">AHMF7605_26005</name>
</gene>
<dbReference type="InterPro" id="IPR036249">
    <property type="entry name" value="Thioredoxin-like_sf"/>
</dbReference>
<dbReference type="GO" id="GO:0045454">
    <property type="term" value="P:cell redox homeostasis"/>
    <property type="evidence" value="ECO:0007669"/>
    <property type="project" value="TreeGrafter"/>
</dbReference>
<comment type="caution">
    <text evidence="9">The sequence shown here is derived from an EMBL/GenBank/DDBJ whole genome shotgun (WGS) entry which is preliminary data.</text>
</comment>
<dbReference type="EMBL" id="PYFT01000001">
    <property type="protein sequence ID" value="PSR57461.1"/>
    <property type="molecule type" value="Genomic_DNA"/>
</dbReference>
<keyword evidence="3" id="KW-0201">Cytochrome c-type biogenesis</keyword>
<keyword evidence="5 6" id="KW-0472">Membrane</keyword>
<dbReference type="OrthoDB" id="9811036at2"/>
<feature type="transmembrane region" description="Helical" evidence="6">
    <location>
        <begin position="447"/>
        <end position="464"/>
    </location>
</feature>
<dbReference type="Pfam" id="PF13899">
    <property type="entry name" value="Thioredoxin_7"/>
    <property type="match status" value="1"/>
</dbReference>
<evidence type="ECO:0000256" key="6">
    <source>
        <dbReference type="SAM" id="Phobius"/>
    </source>
</evidence>
<feature type="transmembrane region" description="Helical" evidence="6">
    <location>
        <begin position="514"/>
        <end position="534"/>
    </location>
</feature>
<dbReference type="AlphaFoldDB" id="A0A2T2YPM9"/>
<evidence type="ECO:0000256" key="2">
    <source>
        <dbReference type="ARBA" id="ARBA00022692"/>
    </source>
</evidence>
<feature type="transmembrane region" description="Helical" evidence="6">
    <location>
        <begin position="377"/>
        <end position="403"/>
    </location>
</feature>
<accession>A0A2T2YPM9</accession>
<dbReference type="Pfam" id="PF11412">
    <property type="entry name" value="DsbD_N"/>
    <property type="match status" value="1"/>
</dbReference>
<feature type="domain" description="Cytochrome C biogenesis protein transmembrane" evidence="7">
    <location>
        <begin position="257"/>
        <end position="468"/>
    </location>
</feature>
<dbReference type="Gene3D" id="3.40.30.10">
    <property type="entry name" value="Glutaredoxin"/>
    <property type="match status" value="1"/>
</dbReference>
<dbReference type="RefSeq" id="WP_106933627.1">
    <property type="nucleotide sequence ID" value="NZ_PYFT01000001.1"/>
</dbReference>
<keyword evidence="10" id="KW-1185">Reference proteome</keyword>
<dbReference type="GO" id="GO:0016020">
    <property type="term" value="C:membrane"/>
    <property type="evidence" value="ECO:0007669"/>
    <property type="project" value="UniProtKB-SubCell"/>
</dbReference>
<evidence type="ECO:0000256" key="3">
    <source>
        <dbReference type="ARBA" id="ARBA00022748"/>
    </source>
</evidence>
<reference evidence="9 10" key="1">
    <citation type="submission" date="2018-03" db="EMBL/GenBank/DDBJ databases">
        <title>Adhaeribacter sp. HMF7605 Genome sequencing and assembly.</title>
        <authorList>
            <person name="Kang H."/>
            <person name="Kang J."/>
            <person name="Cha I."/>
            <person name="Kim H."/>
            <person name="Joh K."/>
        </authorList>
    </citation>
    <scope>NUCLEOTIDE SEQUENCE [LARGE SCALE GENOMIC DNA]</scope>
    <source>
        <strain evidence="9 10">HMF7605</strain>
    </source>
</reference>
<evidence type="ECO:0000256" key="5">
    <source>
        <dbReference type="ARBA" id="ARBA00023136"/>
    </source>
</evidence>
<dbReference type="InterPro" id="IPR028250">
    <property type="entry name" value="DsbDN"/>
</dbReference>
<organism evidence="9 10">
    <name type="scientific">Adhaeribacter arboris</name>
    <dbReference type="NCBI Taxonomy" id="2072846"/>
    <lineage>
        <taxon>Bacteria</taxon>
        <taxon>Pseudomonadati</taxon>
        <taxon>Bacteroidota</taxon>
        <taxon>Cytophagia</taxon>
        <taxon>Cytophagales</taxon>
        <taxon>Hymenobacteraceae</taxon>
        <taxon>Adhaeribacter</taxon>
    </lineage>
</organism>